<protein>
    <submittedName>
        <fullName evidence="1">Uncharacterized protein</fullName>
    </submittedName>
</protein>
<keyword evidence="2" id="KW-1185">Reference proteome</keyword>
<dbReference type="Proteomes" id="UP001062846">
    <property type="component" value="Chromosome 3"/>
</dbReference>
<dbReference type="EMBL" id="CM046390">
    <property type="protein sequence ID" value="KAI8564661.1"/>
    <property type="molecule type" value="Genomic_DNA"/>
</dbReference>
<accession>A0ACC0PHN0</accession>
<proteinExistence type="predicted"/>
<sequence length="328" mass="36662">MAANTISALPIPPCCGKTDDYSFRHSLNLHPYSLVVSSLIGRNLSLRTTNARREVSQHRRPAVATVPLCLPTAKPERASSEKLPKWSARGIRSFALAEMEAYKLKYPKKGTECLLMGILAEGNSTAAKYLRSNGITYYKVREETIYLLGKSVEGYESPWEPPLTEPAQRAIDWAVDEKLKSGESGEITTTHLLLGIWSEKDCAGHKILEALGFDDEKAKELAKYAYVFFFGLGVLNYDGICNSLYKRSSNGARWQMVIAGVGFSRVWYVTNNDGVLKLVIRTDGLDLVMELKNSQSDTTLAPVFLDFLDLSNVFLRLIFALRFVINEF</sequence>
<reference evidence="1" key="1">
    <citation type="submission" date="2022-02" db="EMBL/GenBank/DDBJ databases">
        <title>Plant Genome Project.</title>
        <authorList>
            <person name="Zhang R.-G."/>
        </authorList>
    </citation>
    <scope>NUCLEOTIDE SEQUENCE</scope>
    <source>
        <strain evidence="1">AT1</strain>
    </source>
</reference>
<organism evidence="1 2">
    <name type="scientific">Rhododendron molle</name>
    <name type="common">Chinese azalea</name>
    <name type="synonym">Azalea mollis</name>
    <dbReference type="NCBI Taxonomy" id="49168"/>
    <lineage>
        <taxon>Eukaryota</taxon>
        <taxon>Viridiplantae</taxon>
        <taxon>Streptophyta</taxon>
        <taxon>Embryophyta</taxon>
        <taxon>Tracheophyta</taxon>
        <taxon>Spermatophyta</taxon>
        <taxon>Magnoliopsida</taxon>
        <taxon>eudicotyledons</taxon>
        <taxon>Gunneridae</taxon>
        <taxon>Pentapetalae</taxon>
        <taxon>asterids</taxon>
        <taxon>Ericales</taxon>
        <taxon>Ericaceae</taxon>
        <taxon>Ericoideae</taxon>
        <taxon>Rhodoreae</taxon>
        <taxon>Rhododendron</taxon>
    </lineage>
</organism>
<name>A0ACC0PHN0_RHOML</name>
<evidence type="ECO:0000313" key="1">
    <source>
        <dbReference type="EMBL" id="KAI8564661.1"/>
    </source>
</evidence>
<comment type="caution">
    <text evidence="1">The sequence shown here is derived from an EMBL/GenBank/DDBJ whole genome shotgun (WGS) entry which is preliminary data.</text>
</comment>
<evidence type="ECO:0000313" key="2">
    <source>
        <dbReference type="Proteomes" id="UP001062846"/>
    </source>
</evidence>
<gene>
    <name evidence="1" type="ORF">RHMOL_Rhmol03G0198600</name>
</gene>